<dbReference type="InterPro" id="IPR047794">
    <property type="entry name" value="C45_proenzyme-like"/>
</dbReference>
<dbReference type="Pfam" id="PF03417">
    <property type="entry name" value="AAT"/>
    <property type="match status" value="1"/>
</dbReference>
<dbReference type="NCBIfam" id="NF040521">
    <property type="entry name" value="C45_proenzyme"/>
    <property type="match status" value="1"/>
</dbReference>
<evidence type="ECO:0000259" key="2">
    <source>
        <dbReference type="Pfam" id="PF03417"/>
    </source>
</evidence>
<dbReference type="OrthoDB" id="446888at2759"/>
<dbReference type="PANTHER" id="PTHR34180">
    <property type="entry name" value="PEPTIDASE C45"/>
    <property type="match status" value="1"/>
</dbReference>
<gene>
    <name evidence="3" type="ORF">PGLA1383_LOCUS17809</name>
</gene>
<organism evidence="3 4">
    <name type="scientific">Polarella glacialis</name>
    <name type="common">Dinoflagellate</name>
    <dbReference type="NCBI Taxonomy" id="89957"/>
    <lineage>
        <taxon>Eukaryota</taxon>
        <taxon>Sar</taxon>
        <taxon>Alveolata</taxon>
        <taxon>Dinophyceae</taxon>
        <taxon>Suessiales</taxon>
        <taxon>Suessiaceae</taxon>
        <taxon>Polarella</taxon>
    </lineage>
</organism>
<keyword evidence="4" id="KW-1185">Reference proteome</keyword>
<dbReference type="PANTHER" id="PTHR34180:SF1">
    <property type="entry name" value="BETA-ALANYL-DOPAMINE_CARCININE HYDROLASE"/>
    <property type="match status" value="1"/>
</dbReference>
<feature type="chain" id="PRO_5032570746" description="Peptidase C45 hydrolase domain-containing protein" evidence="1">
    <location>
        <begin position="21"/>
        <end position="402"/>
    </location>
</feature>
<dbReference type="Gene3D" id="3.60.60.10">
    <property type="entry name" value="Penicillin V Acylase, Chain A"/>
    <property type="match status" value="1"/>
</dbReference>
<dbReference type="InterPro" id="IPR005079">
    <property type="entry name" value="Peptidase_C45_hydrolase"/>
</dbReference>
<proteinExistence type="predicted"/>
<evidence type="ECO:0000313" key="3">
    <source>
        <dbReference type="EMBL" id="CAE8599462.1"/>
    </source>
</evidence>
<dbReference type="Proteomes" id="UP000654075">
    <property type="component" value="Unassembled WGS sequence"/>
</dbReference>
<reference evidence="3" key="1">
    <citation type="submission" date="2021-02" db="EMBL/GenBank/DDBJ databases">
        <authorList>
            <person name="Dougan E. K."/>
            <person name="Rhodes N."/>
            <person name="Thang M."/>
            <person name="Chan C."/>
        </authorList>
    </citation>
    <scope>NUCLEOTIDE SEQUENCE</scope>
</reference>
<sequence length="402" mass="45576">MASWLGILTRRAFQWPLVVCLCNVIGSELSEPSFIRTVFVEYNDDDSQGHFEFGHALGEAMGDVIHDAWASDTQLQNMEDWIKTQEGRRIFDNLVSNSTRAFPLYSKEIEGMAAGAKIPLQRLLVNQLREELSQWVDAEQKLRRAGHCTDAYAVGPEGTAAWGHNDDWNVYWRKQTYFVIATALDAGGNVKFKFGSWGYPGYLVGMQLNWNSFGLAWTCNSLFPTVFSESGVGTAWVARHMAEARSVEDLVRRAADKRVSTAMNYNIGSVRNKTLWNLEVDTGGVHALQRITTPYVHTNQFKLLNVSQFAEESSAHRQARWEELRPTDVSGLRSFLSDRTDEQWPVWRNGTRGDDCFTEVTGIFDLQRQTLSVWTSPAAARAPEMELSLNFPRLPFVEELFV</sequence>
<name>A0A813EJ71_POLGL</name>
<evidence type="ECO:0000256" key="1">
    <source>
        <dbReference type="SAM" id="SignalP"/>
    </source>
</evidence>
<dbReference type="EMBL" id="CAJNNV010011147">
    <property type="protein sequence ID" value="CAE8599462.1"/>
    <property type="molecule type" value="Genomic_DNA"/>
</dbReference>
<keyword evidence="1" id="KW-0732">Signal</keyword>
<comment type="caution">
    <text evidence="3">The sequence shown here is derived from an EMBL/GenBank/DDBJ whole genome shotgun (WGS) entry which is preliminary data.</text>
</comment>
<feature type="signal peptide" evidence="1">
    <location>
        <begin position="1"/>
        <end position="20"/>
    </location>
</feature>
<dbReference type="OMA" id="KCSAEPH"/>
<dbReference type="InterPro" id="IPR047801">
    <property type="entry name" value="Peptidase_C45"/>
</dbReference>
<protein>
    <recommendedName>
        <fullName evidence="2">Peptidase C45 hydrolase domain-containing protein</fullName>
    </recommendedName>
</protein>
<evidence type="ECO:0000313" key="4">
    <source>
        <dbReference type="Proteomes" id="UP000654075"/>
    </source>
</evidence>
<feature type="domain" description="Peptidase C45 hydrolase" evidence="2">
    <location>
        <begin position="158"/>
        <end position="371"/>
    </location>
</feature>
<accession>A0A813EJ71</accession>
<dbReference type="AlphaFoldDB" id="A0A813EJ71"/>